<protein>
    <recommendedName>
        <fullName evidence="3">Bacteriocin-type signal sequence</fullName>
    </recommendedName>
</protein>
<dbReference type="PATRIC" id="fig|28037.209.peg.1548"/>
<proteinExistence type="predicted"/>
<comment type="caution">
    <text evidence="1">The sequence shown here is derived from an EMBL/GenBank/DDBJ whole genome shotgun (WGS) entry which is preliminary data.</text>
</comment>
<evidence type="ECO:0000313" key="2">
    <source>
        <dbReference type="Proteomes" id="UP000033657"/>
    </source>
</evidence>
<evidence type="ECO:0008006" key="3">
    <source>
        <dbReference type="Google" id="ProtNLM"/>
    </source>
</evidence>
<gene>
    <name evidence="1" type="ORF">TZ87_01576</name>
</gene>
<accession>A0A0F2CW53</accession>
<dbReference type="EMBL" id="JYGM01000008">
    <property type="protein sequence ID" value="KJQ63047.1"/>
    <property type="molecule type" value="Genomic_DNA"/>
</dbReference>
<name>A0A0F2CW53_STROR</name>
<dbReference type="AlphaFoldDB" id="A0A0F2CW53"/>
<organism evidence="1 2">
    <name type="scientific">Streptococcus oralis subsp. oralis</name>
    <dbReference type="NCBI Taxonomy" id="1891914"/>
    <lineage>
        <taxon>Bacteria</taxon>
        <taxon>Bacillati</taxon>
        <taxon>Bacillota</taxon>
        <taxon>Bacilli</taxon>
        <taxon>Lactobacillales</taxon>
        <taxon>Streptococcaceae</taxon>
        <taxon>Streptococcus</taxon>
    </lineage>
</organism>
<reference evidence="1 2" key="1">
    <citation type="submission" date="2015-02" db="EMBL/GenBank/DDBJ databases">
        <title>Evolution of amylase-binding proteins of oral streptococcal species.</title>
        <authorList>
            <person name="Haase E.M."/>
        </authorList>
    </citation>
    <scope>NUCLEOTIDE SEQUENCE [LARGE SCALE GENOMIC DNA]</scope>
    <source>
        <strain evidence="1 2">COL85/1862</strain>
    </source>
</reference>
<dbReference type="Proteomes" id="UP000033657">
    <property type="component" value="Unassembled WGS sequence"/>
</dbReference>
<dbReference type="NCBIfam" id="NF033771">
    <property type="entry name" value="colonize_BriC"/>
    <property type="match status" value="1"/>
</dbReference>
<sequence length="102" mass="11772">MSKATIQDEKLTVEEIDYKIDKKDVYCRYKLTKINFKDVLAMTGTETFTVLSSKDLDQVSGGLAIWENGCGRWLYYRKFAPYMGQGALNSYRDAWKYGFRAG</sequence>
<evidence type="ECO:0000313" key="1">
    <source>
        <dbReference type="EMBL" id="KJQ63047.1"/>
    </source>
</evidence>